<dbReference type="EMBL" id="CP003540">
    <property type="protein sequence ID" value="AJF93881.1"/>
    <property type="molecule type" value="Genomic_DNA"/>
</dbReference>
<dbReference type="AlphaFoldDB" id="A0AAU8RR02"/>
<dbReference type="Proteomes" id="UP000006465">
    <property type="component" value="Chromosome"/>
</dbReference>
<name>A0AAU8RR02_CORPS</name>
<dbReference type="Gene3D" id="1.10.3290.10">
    <property type="entry name" value="Fido-like domain"/>
    <property type="match status" value="1"/>
</dbReference>
<evidence type="ECO:0000313" key="2">
    <source>
        <dbReference type="Proteomes" id="UP000006465"/>
    </source>
</evidence>
<reference evidence="1 2" key="1">
    <citation type="journal article" date="2013" name="J. Biotechnol.">
        <title>Genome sequence of Corynebacterium pseudotuberculosis biovar equi strain 258 and prediction of antigenic targets to improve biotechnological vaccine production.</title>
        <authorList>
            <person name="Soares S.C."/>
            <person name="Trost E."/>
            <person name="Ramos R.T."/>
            <person name="Carneiro A.R."/>
            <person name="Santos A.R."/>
            <person name="Pinto A.C."/>
            <person name="Barbosa E."/>
            <person name="Aburjaile F."/>
            <person name="Ali A."/>
            <person name="Diniz C.A."/>
            <person name="Hassan S.S."/>
            <person name="Fiaux K."/>
            <person name="Guimaraes L.C."/>
            <person name="Bakhtiar S.M."/>
            <person name="Pereira U."/>
            <person name="Almeida S.S."/>
            <person name="Abreu V.A."/>
            <person name="Rocha F.S."/>
            <person name="Dorella F.A."/>
            <person name="Miyoshi A."/>
            <person name="Silva A."/>
            <person name="Azevedo V."/>
            <person name="Tauch A."/>
        </authorList>
    </citation>
    <scope>NUCLEOTIDE SEQUENCE [LARGE SCALE GENOMIC DNA]</scope>
    <source>
        <strain evidence="1 2">258</strain>
    </source>
</reference>
<dbReference type="InterPro" id="IPR036597">
    <property type="entry name" value="Fido-like_dom_sf"/>
</dbReference>
<evidence type="ECO:0000313" key="1">
    <source>
        <dbReference type="EMBL" id="AJF93881.1"/>
    </source>
</evidence>
<proteinExistence type="predicted"/>
<organism evidence="1 2">
    <name type="scientific">Corynebacterium pseudotuberculosis 258</name>
    <dbReference type="NCBI Taxonomy" id="1168865"/>
    <lineage>
        <taxon>Bacteria</taxon>
        <taxon>Bacillati</taxon>
        <taxon>Actinomycetota</taxon>
        <taxon>Actinomycetes</taxon>
        <taxon>Mycobacteriales</taxon>
        <taxon>Corynebacteriaceae</taxon>
        <taxon>Corynebacterium</taxon>
    </lineage>
</organism>
<sequence length="63" mass="7165">MTSINRDLKKRRWDELLYPGTQVLKNLYGIRDEFLAKKVIRAAALTARKNIPSTGFGKATISE</sequence>
<dbReference type="KEGG" id="coe:CP258_08535"/>
<gene>
    <name evidence="1" type="ORF">CP258_08535</name>
</gene>
<dbReference type="RefSeq" id="WP_032802523.1">
    <property type="nucleotide sequence ID" value="NC_017945.3"/>
</dbReference>
<accession>A0AAU8RR02</accession>
<protein>
    <submittedName>
        <fullName evidence="1">Uncharacterized protein</fullName>
    </submittedName>
</protein>